<sequence>MMVSDRHCRRFVGRASHLPEAVRAEGMPARQRDRIGPLAEADAALIHACKEKRDREEREREREREEREEEEERGEEREEREGALWDPGGHYQTTKRDMRL</sequence>
<evidence type="ECO:0000256" key="1">
    <source>
        <dbReference type="SAM" id="MobiDB-lite"/>
    </source>
</evidence>
<accession>K0SFT6</accession>
<dbReference type="AlphaFoldDB" id="K0SFT6"/>
<keyword evidence="3" id="KW-1185">Reference proteome</keyword>
<feature type="compositionally biased region" description="Basic and acidic residues" evidence="1">
    <location>
        <begin position="74"/>
        <end position="83"/>
    </location>
</feature>
<dbReference type="EMBL" id="AGNL01022328">
    <property type="protein sequence ID" value="EJK59776.1"/>
    <property type="molecule type" value="Genomic_DNA"/>
</dbReference>
<organism evidence="2 3">
    <name type="scientific">Thalassiosira oceanica</name>
    <name type="common">Marine diatom</name>
    <dbReference type="NCBI Taxonomy" id="159749"/>
    <lineage>
        <taxon>Eukaryota</taxon>
        <taxon>Sar</taxon>
        <taxon>Stramenopiles</taxon>
        <taxon>Ochrophyta</taxon>
        <taxon>Bacillariophyta</taxon>
        <taxon>Coscinodiscophyceae</taxon>
        <taxon>Thalassiosirophycidae</taxon>
        <taxon>Thalassiosirales</taxon>
        <taxon>Thalassiosiraceae</taxon>
        <taxon>Thalassiosira</taxon>
    </lineage>
</organism>
<proteinExistence type="predicted"/>
<comment type="caution">
    <text evidence="2">The sequence shown here is derived from an EMBL/GenBank/DDBJ whole genome shotgun (WGS) entry which is preliminary data.</text>
</comment>
<feature type="compositionally biased region" description="Basic and acidic residues" evidence="1">
    <location>
        <begin position="48"/>
        <end position="65"/>
    </location>
</feature>
<feature type="region of interest" description="Disordered" evidence="1">
    <location>
        <begin position="47"/>
        <end position="100"/>
    </location>
</feature>
<evidence type="ECO:0000313" key="2">
    <source>
        <dbReference type="EMBL" id="EJK59776.1"/>
    </source>
</evidence>
<gene>
    <name evidence="2" type="ORF">THAOC_19962</name>
</gene>
<dbReference type="Proteomes" id="UP000266841">
    <property type="component" value="Unassembled WGS sequence"/>
</dbReference>
<evidence type="ECO:0000313" key="3">
    <source>
        <dbReference type="Proteomes" id="UP000266841"/>
    </source>
</evidence>
<protein>
    <submittedName>
        <fullName evidence="2">Uncharacterized protein</fullName>
    </submittedName>
</protein>
<reference evidence="2 3" key="1">
    <citation type="journal article" date="2012" name="Genome Biol.">
        <title>Genome and low-iron response of an oceanic diatom adapted to chronic iron limitation.</title>
        <authorList>
            <person name="Lommer M."/>
            <person name="Specht M."/>
            <person name="Roy A.S."/>
            <person name="Kraemer L."/>
            <person name="Andreson R."/>
            <person name="Gutowska M.A."/>
            <person name="Wolf J."/>
            <person name="Bergner S.V."/>
            <person name="Schilhabel M.B."/>
            <person name="Klostermeier U.C."/>
            <person name="Beiko R.G."/>
            <person name="Rosenstiel P."/>
            <person name="Hippler M."/>
            <person name="Laroche J."/>
        </authorList>
    </citation>
    <scope>NUCLEOTIDE SEQUENCE [LARGE SCALE GENOMIC DNA]</scope>
    <source>
        <strain evidence="2 3">CCMP1005</strain>
    </source>
</reference>
<name>K0SFT6_THAOC</name>